<evidence type="ECO:0000313" key="5">
    <source>
        <dbReference type="Proteomes" id="UP000518300"/>
    </source>
</evidence>
<dbReference type="GO" id="GO:0005509">
    <property type="term" value="F:calcium ion binding"/>
    <property type="evidence" value="ECO:0007669"/>
    <property type="project" value="InterPro"/>
</dbReference>
<feature type="chain" id="PRO_5032798116" evidence="2">
    <location>
        <begin position="25"/>
        <end position="696"/>
    </location>
</feature>
<accession>A0A848L6H3</accession>
<evidence type="ECO:0000256" key="1">
    <source>
        <dbReference type="SAM" id="MobiDB-lite"/>
    </source>
</evidence>
<dbReference type="GO" id="GO:0004519">
    <property type="term" value="F:endonuclease activity"/>
    <property type="evidence" value="ECO:0007669"/>
    <property type="project" value="UniProtKB-KW"/>
</dbReference>
<comment type="caution">
    <text evidence="4">The sequence shown here is derived from an EMBL/GenBank/DDBJ whole genome shotgun (WGS) entry which is preliminary data.</text>
</comment>
<organism evidence="4 5">
    <name type="scientific">Pyxidicoccus fallax</name>
    <dbReference type="NCBI Taxonomy" id="394095"/>
    <lineage>
        <taxon>Bacteria</taxon>
        <taxon>Pseudomonadati</taxon>
        <taxon>Myxococcota</taxon>
        <taxon>Myxococcia</taxon>
        <taxon>Myxococcales</taxon>
        <taxon>Cystobacterineae</taxon>
        <taxon>Myxococcaceae</taxon>
        <taxon>Pyxidicoccus</taxon>
    </lineage>
</organism>
<dbReference type="Proteomes" id="UP000518300">
    <property type="component" value="Unassembled WGS sequence"/>
</dbReference>
<sequence length="696" mass="73038">MSSSRALAPLLVLLLLTACGSDPAPEPADSGVTTDAGSDAGGDTDAGSDAGTPPSLTTQALPDAYVGRQYSTTLVATGGVPPYTFSVTQGSLPQGLALSADGVLSGTPTATGTSTVTVTVRGADAQTASRELTLSVREQPAARLFTVGQWNLTYFGDDERGPANSSSDGGTSDDRQIAIARDIMRDAGASVWGMVEMVDATDFEQLKAQLPGYSGFLSNNTQFITGSTSPYGGTTQKVGVLYDHTLTFQSASLLPTDAGTLADYGQRPPLRVDFTTEIQGVETPLTVIVVHMRAESSTSPTAPREGRQRASADLKAYIDQNLPTRHVVVLGDWNDDVDESIALEPESGTPLPTPYQNLVSDSANYTFITRELSLAGDDTSIGFENVVDHTLVTNELAERYVAGSARVIYADQWVPDFLNTVSDHRPVTSTYALSSRTDPFLRLKSPNGGTYEAGRALPITWTFLGVDTVRVEASTNGGAQWTVLADSVSAQLGSYAWTLPEIDSSNVLVRVVDTANPDRQDTSDAPLTIARGSGRVFINEVLANEPAANNNNAAYEFVEIVNASSFPVDLSGWTLWDTAASTNPVNRRHVFPNGTTLAAGKSLVIVGGAAGLPAGRSNAVVASSNALGLGNDSDSVRLLKADGSVADRHDYSSTVDGVSANRSPDGNPDGTFVLHNTLTTPTRNTSPGVRADGSEF</sequence>
<protein>
    <submittedName>
        <fullName evidence="4">Endonuclease</fullName>
    </submittedName>
</protein>
<dbReference type="PROSITE" id="PS51841">
    <property type="entry name" value="LTD"/>
    <property type="match status" value="1"/>
</dbReference>
<dbReference type="EMBL" id="JABBJJ010000017">
    <property type="protein sequence ID" value="NMO14329.1"/>
    <property type="molecule type" value="Genomic_DNA"/>
</dbReference>
<dbReference type="Pfam" id="PF03372">
    <property type="entry name" value="Exo_endo_phos"/>
    <property type="match status" value="1"/>
</dbReference>
<dbReference type="PROSITE" id="PS51257">
    <property type="entry name" value="PROKAR_LIPOPROTEIN"/>
    <property type="match status" value="1"/>
</dbReference>
<feature type="domain" description="LTD" evidence="3">
    <location>
        <begin position="524"/>
        <end position="653"/>
    </location>
</feature>
<feature type="compositionally biased region" description="Polar residues" evidence="1">
    <location>
        <begin position="674"/>
        <end position="687"/>
    </location>
</feature>
<reference evidence="4 5" key="1">
    <citation type="submission" date="2020-04" db="EMBL/GenBank/DDBJ databases">
        <title>Draft genome of Pyxidicoccus fallax type strain.</title>
        <authorList>
            <person name="Whitworth D.E."/>
        </authorList>
    </citation>
    <scope>NUCLEOTIDE SEQUENCE [LARGE SCALE GENOMIC DNA]</scope>
    <source>
        <strain evidence="4 5">DSM 14698</strain>
    </source>
</reference>
<dbReference type="InterPro" id="IPR036415">
    <property type="entry name" value="Lamin_tail_dom_sf"/>
</dbReference>
<dbReference type="Gene3D" id="2.60.40.10">
    <property type="entry name" value="Immunoglobulins"/>
    <property type="match status" value="1"/>
</dbReference>
<evidence type="ECO:0000259" key="3">
    <source>
        <dbReference type="PROSITE" id="PS51841"/>
    </source>
</evidence>
<gene>
    <name evidence="4" type="ORF">HG543_05585</name>
</gene>
<feature type="compositionally biased region" description="Polar residues" evidence="1">
    <location>
        <begin position="652"/>
        <end position="664"/>
    </location>
</feature>
<dbReference type="Gene3D" id="3.60.10.10">
    <property type="entry name" value="Endonuclease/exonuclease/phosphatase"/>
    <property type="match status" value="1"/>
</dbReference>
<keyword evidence="2" id="KW-0732">Signal</keyword>
<name>A0A848L6H3_9BACT</name>
<feature type="region of interest" description="Disordered" evidence="1">
    <location>
        <begin position="23"/>
        <end position="59"/>
    </location>
</feature>
<dbReference type="SUPFAM" id="SSF74853">
    <property type="entry name" value="Lamin A/C globular tail domain"/>
    <property type="match status" value="1"/>
</dbReference>
<dbReference type="Gene3D" id="2.60.40.1260">
    <property type="entry name" value="Lamin Tail domain"/>
    <property type="match status" value="1"/>
</dbReference>
<feature type="compositionally biased region" description="Low complexity" evidence="1">
    <location>
        <begin position="33"/>
        <end position="52"/>
    </location>
</feature>
<feature type="region of interest" description="Disordered" evidence="1">
    <location>
        <begin position="650"/>
        <end position="696"/>
    </location>
</feature>
<keyword evidence="4" id="KW-0378">Hydrolase</keyword>
<dbReference type="InterPro" id="IPR013783">
    <property type="entry name" value="Ig-like_fold"/>
</dbReference>
<dbReference type="GO" id="GO:0016020">
    <property type="term" value="C:membrane"/>
    <property type="evidence" value="ECO:0007669"/>
    <property type="project" value="InterPro"/>
</dbReference>
<keyword evidence="4" id="KW-0255">Endonuclease</keyword>
<keyword evidence="4" id="KW-0540">Nuclease</keyword>
<dbReference type="InterPro" id="IPR001322">
    <property type="entry name" value="Lamin_tail_dom"/>
</dbReference>
<dbReference type="InterPro" id="IPR005135">
    <property type="entry name" value="Endo/exonuclease/phosphatase"/>
</dbReference>
<evidence type="ECO:0000256" key="2">
    <source>
        <dbReference type="SAM" id="SignalP"/>
    </source>
</evidence>
<dbReference type="AlphaFoldDB" id="A0A848L6H3"/>
<evidence type="ECO:0000313" key="4">
    <source>
        <dbReference type="EMBL" id="NMO14329.1"/>
    </source>
</evidence>
<dbReference type="Pfam" id="PF05345">
    <property type="entry name" value="He_PIG"/>
    <property type="match status" value="1"/>
</dbReference>
<dbReference type="InterPro" id="IPR015919">
    <property type="entry name" value="Cadherin-like_sf"/>
</dbReference>
<dbReference type="InterPro" id="IPR036691">
    <property type="entry name" value="Endo/exonu/phosph_ase_sf"/>
</dbReference>
<feature type="signal peptide" evidence="2">
    <location>
        <begin position="1"/>
        <end position="24"/>
    </location>
</feature>
<keyword evidence="5" id="KW-1185">Reference proteome</keyword>
<dbReference type="SUPFAM" id="SSF56219">
    <property type="entry name" value="DNase I-like"/>
    <property type="match status" value="1"/>
</dbReference>
<dbReference type="SUPFAM" id="SSF49313">
    <property type="entry name" value="Cadherin-like"/>
    <property type="match status" value="1"/>
</dbReference>
<dbReference type="Pfam" id="PF00932">
    <property type="entry name" value="LTD"/>
    <property type="match status" value="1"/>
</dbReference>
<dbReference type="RefSeq" id="WP_169343631.1">
    <property type="nucleotide sequence ID" value="NZ_JABBJJ010000017.1"/>
</dbReference>
<proteinExistence type="predicted"/>